<dbReference type="Pfam" id="PF00831">
    <property type="entry name" value="Ribosomal_L29"/>
    <property type="match status" value="1"/>
</dbReference>
<dbReference type="GO" id="GO:0022625">
    <property type="term" value="C:cytosolic large ribosomal subunit"/>
    <property type="evidence" value="ECO:0007669"/>
    <property type="project" value="TreeGrafter"/>
</dbReference>
<evidence type="ECO:0000256" key="4">
    <source>
        <dbReference type="ARBA" id="ARBA00035204"/>
    </source>
</evidence>
<dbReference type="NCBIfam" id="TIGR00012">
    <property type="entry name" value="L29"/>
    <property type="match status" value="1"/>
</dbReference>
<organism evidence="6 7">
    <name type="scientific">Acidisphaera rubrifaciens HS-AP3</name>
    <dbReference type="NCBI Taxonomy" id="1231350"/>
    <lineage>
        <taxon>Bacteria</taxon>
        <taxon>Pseudomonadati</taxon>
        <taxon>Pseudomonadota</taxon>
        <taxon>Alphaproteobacteria</taxon>
        <taxon>Acetobacterales</taxon>
        <taxon>Acetobacteraceae</taxon>
        <taxon>Acidisphaera</taxon>
    </lineage>
</organism>
<comment type="caution">
    <text evidence="6">The sequence shown here is derived from an EMBL/GenBank/DDBJ whole genome shotgun (WGS) entry which is preliminary data.</text>
</comment>
<dbReference type="InterPro" id="IPR036049">
    <property type="entry name" value="Ribosomal_uL29_sf"/>
</dbReference>
<dbReference type="InterPro" id="IPR001854">
    <property type="entry name" value="Ribosomal_uL29"/>
</dbReference>
<reference evidence="6 7" key="1">
    <citation type="submission" date="2012-11" db="EMBL/GenBank/DDBJ databases">
        <title>Whole genome sequence of Acidisphaera rubrifaciens HS-AP3.</title>
        <authorList>
            <person name="Azuma Y."/>
            <person name="Higashiura N."/>
            <person name="Hirakawa H."/>
            <person name="Matsushita K."/>
        </authorList>
    </citation>
    <scope>NUCLEOTIDE SEQUENCE [LARGE SCALE GENOMIC DNA]</scope>
    <source>
        <strain evidence="6 7">HS-AP3</strain>
    </source>
</reference>
<evidence type="ECO:0000256" key="3">
    <source>
        <dbReference type="ARBA" id="ARBA00023274"/>
    </source>
</evidence>
<evidence type="ECO:0000313" key="6">
    <source>
        <dbReference type="EMBL" id="GAN76228.1"/>
    </source>
</evidence>
<dbReference type="FunFam" id="1.10.287.310:FF:000001">
    <property type="entry name" value="50S ribosomal protein L29"/>
    <property type="match status" value="1"/>
</dbReference>
<keyword evidence="7" id="KW-1185">Reference proteome</keyword>
<accession>A0A0D6P4W0</accession>
<evidence type="ECO:0000256" key="5">
    <source>
        <dbReference type="HAMAP-Rule" id="MF_00374"/>
    </source>
</evidence>
<protein>
    <recommendedName>
        <fullName evidence="4 5">Large ribosomal subunit protein uL29</fullName>
    </recommendedName>
</protein>
<dbReference type="EMBL" id="BANB01000076">
    <property type="protein sequence ID" value="GAN76228.1"/>
    <property type="molecule type" value="Genomic_DNA"/>
</dbReference>
<dbReference type="SUPFAM" id="SSF46561">
    <property type="entry name" value="Ribosomal protein L29 (L29p)"/>
    <property type="match status" value="1"/>
</dbReference>
<dbReference type="CDD" id="cd00427">
    <property type="entry name" value="Ribosomal_L29_HIP"/>
    <property type="match status" value="1"/>
</dbReference>
<name>A0A0D6P4W0_9PROT</name>
<dbReference type="GO" id="GO:0006412">
    <property type="term" value="P:translation"/>
    <property type="evidence" value="ECO:0007669"/>
    <property type="project" value="UniProtKB-UniRule"/>
</dbReference>
<dbReference type="InterPro" id="IPR050063">
    <property type="entry name" value="Ribosomal_protein_uL29"/>
</dbReference>
<dbReference type="OrthoDB" id="9815192at2"/>
<dbReference type="GO" id="GO:0003735">
    <property type="term" value="F:structural constituent of ribosome"/>
    <property type="evidence" value="ECO:0007669"/>
    <property type="project" value="InterPro"/>
</dbReference>
<proteinExistence type="inferred from homology"/>
<dbReference type="RefSeq" id="WP_048860039.1">
    <property type="nucleotide sequence ID" value="NZ_BANB01000076.1"/>
</dbReference>
<evidence type="ECO:0000313" key="7">
    <source>
        <dbReference type="Proteomes" id="UP000032680"/>
    </source>
</evidence>
<dbReference type="PANTHER" id="PTHR10916">
    <property type="entry name" value="60S RIBOSOMAL PROTEIN L35/50S RIBOSOMAL PROTEIN L29"/>
    <property type="match status" value="1"/>
</dbReference>
<keyword evidence="2 5" id="KW-0689">Ribosomal protein</keyword>
<keyword evidence="3 5" id="KW-0687">Ribonucleoprotein</keyword>
<dbReference type="Gene3D" id="1.10.287.310">
    <property type="match status" value="1"/>
</dbReference>
<dbReference type="AlphaFoldDB" id="A0A0D6P4W0"/>
<comment type="similarity">
    <text evidence="1 5">Belongs to the universal ribosomal protein uL29 family.</text>
</comment>
<evidence type="ECO:0000256" key="1">
    <source>
        <dbReference type="ARBA" id="ARBA00009254"/>
    </source>
</evidence>
<dbReference type="PANTHER" id="PTHR10916:SF0">
    <property type="entry name" value="LARGE RIBOSOMAL SUBUNIT PROTEIN UL29C"/>
    <property type="match status" value="1"/>
</dbReference>
<sequence>MAKSVVNKVGDVRAKSDDQLKELVLELRREQFNLRFQRATGQQEGIGRIREARREIARAKTVMSERTRAAAKA</sequence>
<dbReference type="Proteomes" id="UP000032680">
    <property type="component" value="Unassembled WGS sequence"/>
</dbReference>
<gene>
    <name evidence="5" type="primary">rpmC</name>
    <name evidence="6" type="ORF">Asru_0076_20</name>
</gene>
<evidence type="ECO:0000256" key="2">
    <source>
        <dbReference type="ARBA" id="ARBA00022980"/>
    </source>
</evidence>
<dbReference type="HAMAP" id="MF_00374">
    <property type="entry name" value="Ribosomal_uL29"/>
    <property type="match status" value="1"/>
</dbReference>